<dbReference type="SUPFAM" id="SSF48371">
    <property type="entry name" value="ARM repeat"/>
    <property type="match status" value="1"/>
</dbReference>
<dbReference type="RefSeq" id="XP_004356780.1">
    <property type="nucleotide sequence ID" value="XM_004356727.1"/>
</dbReference>
<keyword evidence="8" id="KW-1185">Reference proteome</keyword>
<protein>
    <submittedName>
        <fullName evidence="7">Adaptin subfamily protein</fullName>
    </submittedName>
</protein>
<keyword evidence="4" id="KW-0472">Membrane</keyword>
<evidence type="ECO:0000256" key="2">
    <source>
        <dbReference type="ARBA" id="ARBA00022448"/>
    </source>
</evidence>
<feature type="compositionally biased region" description="Low complexity" evidence="5">
    <location>
        <begin position="809"/>
        <end position="821"/>
    </location>
</feature>
<reference evidence="7 8" key="1">
    <citation type="journal article" date="2013" name="Genome Biol.">
        <title>Genome of Acanthamoeba castellanii highlights extensive lateral gene transfer and early evolution of tyrosine kinase signaling.</title>
        <authorList>
            <person name="Clarke M."/>
            <person name="Lohan A.J."/>
            <person name="Liu B."/>
            <person name="Lagkouvardos I."/>
            <person name="Roy S."/>
            <person name="Zafar N."/>
            <person name="Bertelli C."/>
            <person name="Schilde C."/>
            <person name="Kianianmomeni A."/>
            <person name="Burglin T.R."/>
            <person name="Frech C."/>
            <person name="Turcotte B."/>
            <person name="Kopec K.O."/>
            <person name="Synnott J.M."/>
            <person name="Choo C."/>
            <person name="Paponov I."/>
            <person name="Finkler A."/>
            <person name="Soon Heng Tan C."/>
            <person name="Hutchins A.P."/>
            <person name="Weinmeier T."/>
            <person name="Rattei T."/>
            <person name="Chu J.S."/>
            <person name="Gimenez G."/>
            <person name="Irimia M."/>
            <person name="Rigden D.J."/>
            <person name="Fitzpatrick D.A."/>
            <person name="Lorenzo-Morales J."/>
            <person name="Bateman A."/>
            <person name="Chiu C.H."/>
            <person name="Tang P."/>
            <person name="Hegemann P."/>
            <person name="Fromm H."/>
            <person name="Raoult D."/>
            <person name="Greub G."/>
            <person name="Miranda-Saavedra D."/>
            <person name="Chen N."/>
            <person name="Nash P."/>
            <person name="Ginger M.L."/>
            <person name="Horn M."/>
            <person name="Schaap P."/>
            <person name="Caler L."/>
            <person name="Loftus B."/>
        </authorList>
    </citation>
    <scope>NUCLEOTIDE SEQUENCE [LARGE SCALE GENOMIC DNA]</scope>
    <source>
        <strain evidence="7 8">Neff</strain>
    </source>
</reference>
<dbReference type="EMBL" id="KB007811">
    <property type="protein sequence ID" value="ELR24880.1"/>
    <property type="molecule type" value="Genomic_DNA"/>
</dbReference>
<keyword evidence="3" id="KW-0653">Protein transport</keyword>
<dbReference type="OrthoDB" id="29308at2759"/>
<dbReference type="SMART" id="SM01356">
    <property type="entry name" value="AP4E_app_platf"/>
    <property type="match status" value="1"/>
</dbReference>
<dbReference type="InterPro" id="IPR050840">
    <property type="entry name" value="Adaptor_Complx_Large_Subunit"/>
</dbReference>
<dbReference type="VEuPathDB" id="AmoebaDB:ACA1_175550"/>
<dbReference type="InterPro" id="IPR028269">
    <property type="entry name" value="AP4E1_C"/>
</dbReference>
<name>L8HI53_ACACF</name>
<evidence type="ECO:0000313" key="8">
    <source>
        <dbReference type="Proteomes" id="UP000011083"/>
    </source>
</evidence>
<dbReference type="InterPro" id="IPR016024">
    <property type="entry name" value="ARM-type_fold"/>
</dbReference>
<dbReference type="PANTHER" id="PTHR22780">
    <property type="entry name" value="ADAPTIN, ALPHA/GAMMA/EPSILON"/>
    <property type="match status" value="1"/>
</dbReference>
<accession>L8HI53</accession>
<feature type="compositionally biased region" description="Basic and acidic residues" evidence="5">
    <location>
        <begin position="822"/>
        <end position="831"/>
    </location>
</feature>
<dbReference type="InterPro" id="IPR002553">
    <property type="entry name" value="Clathrin/coatomer_adapt-like_N"/>
</dbReference>
<feature type="domain" description="AP-4 complex subunit epsilon-1 C-terminal" evidence="6">
    <location>
        <begin position="1161"/>
        <end position="1265"/>
    </location>
</feature>
<dbReference type="Pfam" id="PF14807">
    <property type="entry name" value="AP4E_app_platf"/>
    <property type="match status" value="1"/>
</dbReference>
<dbReference type="GO" id="GO:0030117">
    <property type="term" value="C:membrane coat"/>
    <property type="evidence" value="ECO:0007669"/>
    <property type="project" value="InterPro"/>
</dbReference>
<feature type="region of interest" description="Disordered" evidence="5">
    <location>
        <begin position="771"/>
        <end position="904"/>
    </location>
</feature>
<gene>
    <name evidence="7" type="ORF">ACA1_175550</name>
</gene>
<evidence type="ECO:0000256" key="5">
    <source>
        <dbReference type="SAM" id="MobiDB-lite"/>
    </source>
</evidence>
<dbReference type="GO" id="GO:0016192">
    <property type="term" value="P:vesicle-mediated transport"/>
    <property type="evidence" value="ECO:0007669"/>
    <property type="project" value="InterPro"/>
</dbReference>
<dbReference type="GO" id="GO:0012505">
    <property type="term" value="C:endomembrane system"/>
    <property type="evidence" value="ECO:0007669"/>
    <property type="project" value="UniProtKB-SubCell"/>
</dbReference>
<keyword evidence="2" id="KW-0813">Transport</keyword>
<dbReference type="Pfam" id="PF01602">
    <property type="entry name" value="Adaptin_N"/>
    <property type="match status" value="1"/>
</dbReference>
<evidence type="ECO:0000256" key="1">
    <source>
        <dbReference type="ARBA" id="ARBA00004308"/>
    </source>
</evidence>
<sequence>MSGKKDGGRLGKQLGDTLQGLSSLMQMQFSNSGGGSSLSNDFFNLIKGIGEAKSKLEEDLIIEKEIKLLRSVIAQPDNAKYMREFVVRLMYCEMLGHDVSWGYIHAINMTQQSKLLDKWVGYIAVASFLHRDHELLILLISSLRRDLGSTNQLHVCAALTALSHLISEETIPAVLPLVTELLQHEKAVVRKKAVMALLRFFLLSPTSVDHLHEKVRRALCDADPSVMSATLNLLEYLVEKDTRVWKDIVPTLVSILKQVVQKRLPKHYEYHHVPAPWTQVKILRLLGILGANDKRFSRGSPSPSDPTNTFLTYRYVDRVSEHMYDTLSDVMKQPTTNNAAYALIYECVKTITSIHPKPALLEAAASSISQFITSKSNNLKYIGIDGLSMIMTIDARHVQQHQNQVVDCLRSPDDTLKRKTLDLLYKMTNPVNVETITQKLVDHLATTSDFYLRTELVSRITQLAERFSPNNEWFIETMIRVFLLGGDLVRAEIAHNLMQLIAEGVEDEHGDEELRIYAVTKLMEVLENQVVVPDVLVQLAVWVLSEYGYLSPTHALNQIADRLVLILEQAHQSSETRCWIVSGLMKLVAQMAHCPPAIEEIVGKYKRSRHIDLQQRCYEFEALIATPDTMRTVLPLDASCEDILVDKRMSFLDDFVQMQLTAGARPYLAPAQRPDFSGELQLEPKKADKKKQLKFDKYADPKLKAPRPLLPANPIPAAAAAAAAPEGLLAPPVSLSPVATGSLSTGGARKWTKAGYQGDLAPAAATVVPAPVKSGGSDGGGYRSPAESLVGSGSGGYDTRPERWEAERASSSSSSSAAQAFSDKKISKEDQGLFAGLSAGGGDPSQGRGPQRRKMVSGAKPATDHTTSQSSLLEELNESPVRSPVSLSPVVTGSGSGSGGGLLPHFDDHPAVLSASASGGGGGGQQLLIDVDFPSSSAAAVAATTTTAGTPLLPPTKSVSIDDLLGGLNLSAPASSGSGQLRTRSDEVLQATPAPTLVMSHKHNGNLDFSNFNFPPHLVRDLGAAPLKRSPNVNRVLSEDGTLHVSHYFVHKENDLALVLFVSNLHVQAQNNITAVVEVPDNLKPRFASVEGVDVATDGLRGTFRVGRLSGQSAVALCAFLTLAKLGVGVNFKVNVAYTNDMNQPKRLQFTLPLQVTELLRPFPMTTDEYGKKWGTFAQPNKIRKTVQAMVSIQQLVHFMQSQLNLHHIQTIRTEAIACARLVGGNDLVLVHGKVASPTNVELSVRTTDKLFTEAVSRHIDRVLN</sequence>
<proteinExistence type="predicted"/>
<dbReference type="GO" id="GO:0006886">
    <property type="term" value="P:intracellular protein transport"/>
    <property type="evidence" value="ECO:0007669"/>
    <property type="project" value="InterPro"/>
</dbReference>
<dbReference type="AlphaFoldDB" id="L8HI53"/>
<dbReference type="KEGG" id="acan:ACA1_175550"/>
<evidence type="ECO:0000256" key="4">
    <source>
        <dbReference type="ARBA" id="ARBA00023136"/>
    </source>
</evidence>
<dbReference type="Proteomes" id="UP000011083">
    <property type="component" value="Unassembled WGS sequence"/>
</dbReference>
<dbReference type="Gene3D" id="1.25.10.10">
    <property type="entry name" value="Leucine-rich Repeat Variant"/>
    <property type="match status" value="1"/>
</dbReference>
<organism evidence="7 8">
    <name type="scientific">Acanthamoeba castellanii (strain ATCC 30010 / Neff)</name>
    <dbReference type="NCBI Taxonomy" id="1257118"/>
    <lineage>
        <taxon>Eukaryota</taxon>
        <taxon>Amoebozoa</taxon>
        <taxon>Discosea</taxon>
        <taxon>Longamoebia</taxon>
        <taxon>Centramoebida</taxon>
        <taxon>Acanthamoebidae</taxon>
        <taxon>Acanthamoeba</taxon>
    </lineage>
</organism>
<evidence type="ECO:0000259" key="6">
    <source>
        <dbReference type="SMART" id="SM01356"/>
    </source>
</evidence>
<comment type="subcellular location">
    <subcellularLocation>
        <location evidence="1">Endomembrane system</location>
    </subcellularLocation>
</comment>
<feature type="compositionally biased region" description="Low complexity" evidence="5">
    <location>
        <begin position="870"/>
        <end position="893"/>
    </location>
</feature>
<feature type="compositionally biased region" description="Basic and acidic residues" evidence="5">
    <location>
        <begin position="799"/>
        <end position="808"/>
    </location>
</feature>
<dbReference type="GeneID" id="14925912"/>
<dbReference type="STRING" id="1257118.L8HI53"/>
<evidence type="ECO:0000256" key="3">
    <source>
        <dbReference type="ARBA" id="ARBA00022927"/>
    </source>
</evidence>
<evidence type="ECO:0000313" key="7">
    <source>
        <dbReference type="EMBL" id="ELR24880.1"/>
    </source>
</evidence>
<dbReference type="InterPro" id="IPR011989">
    <property type="entry name" value="ARM-like"/>
</dbReference>